<evidence type="ECO:0000313" key="2">
    <source>
        <dbReference type="EMBL" id="KAL1374407.1"/>
    </source>
</evidence>
<dbReference type="PANTHER" id="PTHR16267:SF11">
    <property type="entry name" value="STUMPS, ISOFORM E"/>
    <property type="match status" value="1"/>
</dbReference>
<feature type="domain" description="DBB" evidence="1">
    <location>
        <begin position="82"/>
        <end position="220"/>
    </location>
</feature>
<dbReference type="PANTHER" id="PTHR16267">
    <property type="entry name" value="BANK1/PIK3AP1 FAMILY MEMBER"/>
    <property type="match status" value="1"/>
</dbReference>
<sequence>MCKSTKLQIVIICPTLLSFSSVYLYSTFKQVLKPDCVLGMLLDVAENHMAEIHESTFPGYHKWRISSPRDVGDHDQAFVNELLGMAIDILGRVMRQQLLSSEIGNAVSEQKPQPTAHSSSAHHDTFTLFPRKVKFNIPDACLEISMMIGVRVEKNNIDLGCRPLKCESRLRELEQILKSQTSPVEFLCQSVGIASADRDRLDSLLLQSFQKNVPTNFHLLNSVESASGLKSLRESHPEEYPTLLHFSAHWGLERLSLQLMDCPGGDVACGLRNFAGRTPMDLADIAGHMKLANSFRNFSQMHEFTTMYHYFKGISEASPDKIIIQPKMAHSPNTCNLVRHHQSEGYMKMNGS</sequence>
<dbReference type="Proteomes" id="UP001562425">
    <property type="component" value="Unassembled WGS sequence"/>
</dbReference>
<evidence type="ECO:0000313" key="3">
    <source>
        <dbReference type="Proteomes" id="UP001562425"/>
    </source>
</evidence>
<dbReference type="SMART" id="SM01282">
    <property type="entry name" value="DBB"/>
    <property type="match status" value="1"/>
</dbReference>
<name>A0ABD1CDF9_CULPP</name>
<dbReference type="EMBL" id="JBEHCU010013385">
    <property type="protein sequence ID" value="KAL1374407.1"/>
    <property type="molecule type" value="Genomic_DNA"/>
</dbReference>
<dbReference type="InterPro" id="IPR052446">
    <property type="entry name" value="B-cell_PI3K-Signaling_Adptrs"/>
</dbReference>
<reference evidence="2 3" key="1">
    <citation type="submission" date="2024-05" db="EMBL/GenBank/DDBJ databases">
        <title>Culex pipiens pipiens assembly and annotation.</title>
        <authorList>
            <person name="Alout H."/>
            <person name="Durand T."/>
        </authorList>
    </citation>
    <scope>NUCLEOTIDE SEQUENCE [LARGE SCALE GENOMIC DNA]</scope>
    <source>
        <strain evidence="2">HA-2024</strain>
        <tissue evidence="2">Whole body</tissue>
    </source>
</reference>
<dbReference type="InterPro" id="IPR017893">
    <property type="entry name" value="DBB_domain"/>
</dbReference>
<dbReference type="Pfam" id="PF14545">
    <property type="entry name" value="DBB"/>
    <property type="match status" value="1"/>
</dbReference>
<organism evidence="2 3">
    <name type="scientific">Culex pipiens pipiens</name>
    <name type="common">Northern house mosquito</name>
    <dbReference type="NCBI Taxonomy" id="38569"/>
    <lineage>
        <taxon>Eukaryota</taxon>
        <taxon>Metazoa</taxon>
        <taxon>Ecdysozoa</taxon>
        <taxon>Arthropoda</taxon>
        <taxon>Hexapoda</taxon>
        <taxon>Insecta</taxon>
        <taxon>Pterygota</taxon>
        <taxon>Neoptera</taxon>
        <taxon>Endopterygota</taxon>
        <taxon>Diptera</taxon>
        <taxon>Nematocera</taxon>
        <taxon>Culicoidea</taxon>
        <taxon>Culicidae</taxon>
        <taxon>Culicinae</taxon>
        <taxon>Culicini</taxon>
        <taxon>Culex</taxon>
        <taxon>Culex</taxon>
    </lineage>
</organism>
<dbReference type="AlphaFoldDB" id="A0ABD1CDF9"/>
<gene>
    <name evidence="2" type="ORF">pipiens_018101</name>
</gene>
<comment type="caution">
    <text evidence="2">The sequence shown here is derived from an EMBL/GenBank/DDBJ whole genome shotgun (WGS) entry which is preliminary data.</text>
</comment>
<keyword evidence="3" id="KW-1185">Reference proteome</keyword>
<accession>A0ABD1CDF9</accession>
<feature type="non-terminal residue" evidence="2">
    <location>
        <position position="352"/>
    </location>
</feature>
<protein>
    <recommendedName>
        <fullName evidence="1">DBB domain-containing protein</fullName>
    </recommendedName>
</protein>
<proteinExistence type="predicted"/>
<dbReference type="PROSITE" id="PS51376">
    <property type="entry name" value="DBB"/>
    <property type="match status" value="1"/>
</dbReference>
<evidence type="ECO:0000259" key="1">
    <source>
        <dbReference type="PROSITE" id="PS51376"/>
    </source>
</evidence>